<dbReference type="InterPro" id="IPR045607">
    <property type="entry name" value="DUF6452"/>
</dbReference>
<proteinExistence type="predicted"/>
<gene>
    <name evidence="1" type="ORF">EZS27_028639</name>
</gene>
<name>A0A5J4QIS8_9ZZZZ</name>
<protein>
    <recommendedName>
        <fullName evidence="2">Calcium-binding protein P</fullName>
    </recommendedName>
</protein>
<dbReference type="AlphaFoldDB" id="A0A5J4QIS8"/>
<dbReference type="Pfam" id="PF20050">
    <property type="entry name" value="DUF6452"/>
    <property type="match status" value="1"/>
</dbReference>
<evidence type="ECO:0000313" key="1">
    <source>
        <dbReference type="EMBL" id="KAA6321747.1"/>
    </source>
</evidence>
<evidence type="ECO:0008006" key="2">
    <source>
        <dbReference type="Google" id="ProtNLM"/>
    </source>
</evidence>
<dbReference type="EMBL" id="SNRY01003228">
    <property type="protein sequence ID" value="KAA6321747.1"/>
    <property type="molecule type" value="Genomic_DNA"/>
</dbReference>
<dbReference type="PROSITE" id="PS51257">
    <property type="entry name" value="PROKAR_LIPOPROTEIN"/>
    <property type="match status" value="1"/>
</dbReference>
<reference evidence="1" key="1">
    <citation type="submission" date="2019-03" db="EMBL/GenBank/DDBJ databases">
        <title>Single cell metagenomics reveals metabolic interactions within the superorganism composed of flagellate Streblomastix strix and complex community of Bacteroidetes bacteria on its surface.</title>
        <authorList>
            <person name="Treitli S.C."/>
            <person name="Kolisko M."/>
            <person name="Husnik F."/>
            <person name="Keeling P."/>
            <person name="Hampl V."/>
        </authorList>
    </citation>
    <scope>NUCLEOTIDE SEQUENCE</scope>
    <source>
        <strain evidence="1">STM</strain>
    </source>
</reference>
<sequence>MKRLFNYLFLITITWLLAGTGISSCAGEPDCSIAGRPLLKCYIYTYDSENQTINKAALTQLTVTALEANSVLINAQTNVQDLSLPLRYTKEITVFVLHYGNSDEVTDTITVNHHNTSYFLSLECGYEMKQNVTHVTYTKHLLDSISVRSNNTNVNGQENFQLFYN</sequence>
<organism evidence="1">
    <name type="scientific">termite gut metagenome</name>
    <dbReference type="NCBI Taxonomy" id="433724"/>
    <lineage>
        <taxon>unclassified sequences</taxon>
        <taxon>metagenomes</taxon>
        <taxon>organismal metagenomes</taxon>
    </lineage>
</organism>
<accession>A0A5J4QIS8</accession>
<comment type="caution">
    <text evidence="1">The sequence shown here is derived from an EMBL/GenBank/DDBJ whole genome shotgun (WGS) entry which is preliminary data.</text>
</comment>